<proteinExistence type="predicted"/>
<keyword evidence="6" id="KW-1185">Reference proteome</keyword>
<keyword evidence="2 3" id="KW-0040">ANK repeat</keyword>
<keyword evidence="1" id="KW-0677">Repeat</keyword>
<dbReference type="Gene3D" id="1.25.40.20">
    <property type="entry name" value="Ankyrin repeat-containing domain"/>
    <property type="match status" value="2"/>
</dbReference>
<dbReference type="PROSITE" id="PS50088">
    <property type="entry name" value="ANK_REPEAT"/>
    <property type="match status" value="1"/>
</dbReference>
<reference evidence="5" key="1">
    <citation type="journal article" date="2014" name="Int. J. Syst. Evol. Microbiol.">
        <title>Complete genome sequence of Corynebacterium casei LMG S-19264T (=DSM 44701T), isolated from a smear-ripened cheese.</title>
        <authorList>
            <consortium name="US DOE Joint Genome Institute (JGI-PGF)"/>
            <person name="Walter F."/>
            <person name="Albersmeier A."/>
            <person name="Kalinowski J."/>
            <person name="Ruckert C."/>
        </authorList>
    </citation>
    <scope>NUCLEOTIDE SEQUENCE</scope>
    <source>
        <strain evidence="5">CGMCC 1.15966</strain>
    </source>
</reference>
<dbReference type="InterPro" id="IPR002110">
    <property type="entry name" value="Ankyrin_rpt"/>
</dbReference>
<evidence type="ECO:0000313" key="5">
    <source>
        <dbReference type="EMBL" id="GGE15124.1"/>
    </source>
</evidence>
<accession>A0A8H9FXG3</accession>
<dbReference type="GO" id="GO:0004540">
    <property type="term" value="F:RNA nuclease activity"/>
    <property type="evidence" value="ECO:0007669"/>
    <property type="project" value="TreeGrafter"/>
</dbReference>
<dbReference type="SUPFAM" id="SSF48403">
    <property type="entry name" value="Ankyrin repeat"/>
    <property type="match status" value="1"/>
</dbReference>
<dbReference type="PANTHER" id="PTHR24141:SF1">
    <property type="entry name" value="2-5A-DEPENDENT RIBONUCLEASE"/>
    <property type="match status" value="1"/>
</dbReference>
<dbReference type="PROSITE" id="PS50297">
    <property type="entry name" value="ANK_REP_REGION"/>
    <property type="match status" value="1"/>
</dbReference>
<reference evidence="5" key="2">
    <citation type="submission" date="2020-09" db="EMBL/GenBank/DDBJ databases">
        <authorList>
            <person name="Sun Q."/>
            <person name="Zhou Y."/>
        </authorList>
    </citation>
    <scope>NUCLEOTIDE SEQUENCE</scope>
    <source>
        <strain evidence="5">CGMCC 1.15966</strain>
    </source>
</reference>
<evidence type="ECO:0000256" key="3">
    <source>
        <dbReference type="PROSITE-ProRule" id="PRU00023"/>
    </source>
</evidence>
<comment type="caution">
    <text evidence="5">The sequence shown here is derived from an EMBL/GenBank/DDBJ whole genome shotgun (WGS) entry which is preliminary data.</text>
</comment>
<dbReference type="Pfam" id="PF12796">
    <property type="entry name" value="Ank_2"/>
    <property type="match status" value="2"/>
</dbReference>
<feature type="repeat" description="ANK" evidence="3">
    <location>
        <begin position="229"/>
        <end position="261"/>
    </location>
</feature>
<dbReference type="InterPro" id="IPR036770">
    <property type="entry name" value="Ankyrin_rpt-contain_sf"/>
</dbReference>
<evidence type="ECO:0008006" key="7">
    <source>
        <dbReference type="Google" id="ProtNLM"/>
    </source>
</evidence>
<keyword evidence="4" id="KW-0175">Coiled coil</keyword>
<protein>
    <recommendedName>
        <fullName evidence="7">Ankyrin repeat domain-containing protein</fullName>
    </recommendedName>
</protein>
<evidence type="ECO:0000256" key="4">
    <source>
        <dbReference type="SAM" id="Coils"/>
    </source>
</evidence>
<dbReference type="SMART" id="SM00248">
    <property type="entry name" value="ANK"/>
    <property type="match status" value="3"/>
</dbReference>
<evidence type="ECO:0000256" key="2">
    <source>
        <dbReference type="ARBA" id="ARBA00023043"/>
    </source>
</evidence>
<name>A0A8H9FXG3_9SPHI</name>
<sequence length="291" mass="33028">MIQYNFMNSSLPLFLGLIFILFSCENKVEKSAKNLNNLRENEQVQANNAQQDNDIKQGNPFPQIDTPSTEKVEEFYKAIFDKDAKKVELLLETEFPASYAPKNKIPPLQAVIWTFDNVHLVKLLVEGGANIHNKDFSAVLTASEYGRLEILKYLIEIGCDIKNNEAFNKAGFYQFYEGAKLLLQKGANQELGDVRGKIWVFEKAVIKSDYEVLDLLNLSKDELNYSNCNGETALIIAVKQNNLKMVKYLIGKNVDKNKPETFDCGDDISFGKTALELAREHKFTDIIPLLE</sequence>
<evidence type="ECO:0000313" key="6">
    <source>
        <dbReference type="Proteomes" id="UP000614460"/>
    </source>
</evidence>
<dbReference type="AlphaFoldDB" id="A0A8H9FXG3"/>
<feature type="coiled-coil region" evidence="4">
    <location>
        <begin position="21"/>
        <end position="52"/>
    </location>
</feature>
<dbReference type="Proteomes" id="UP000614460">
    <property type="component" value="Unassembled WGS sequence"/>
</dbReference>
<dbReference type="PANTHER" id="PTHR24141">
    <property type="entry name" value="2-5A-DEPENDENT RIBONUCLEASE"/>
    <property type="match status" value="1"/>
</dbReference>
<evidence type="ECO:0000256" key="1">
    <source>
        <dbReference type="ARBA" id="ARBA00022737"/>
    </source>
</evidence>
<organism evidence="5 6">
    <name type="scientific">Sphingobacterium cellulitidis</name>
    <dbReference type="NCBI Taxonomy" id="1768011"/>
    <lineage>
        <taxon>Bacteria</taxon>
        <taxon>Pseudomonadati</taxon>
        <taxon>Bacteroidota</taxon>
        <taxon>Sphingobacteriia</taxon>
        <taxon>Sphingobacteriales</taxon>
        <taxon>Sphingobacteriaceae</taxon>
        <taxon>Sphingobacterium</taxon>
    </lineage>
</organism>
<gene>
    <name evidence="5" type="ORF">GCM10011516_11170</name>
</gene>
<dbReference type="GO" id="GO:0003723">
    <property type="term" value="F:RNA binding"/>
    <property type="evidence" value="ECO:0007669"/>
    <property type="project" value="TreeGrafter"/>
</dbReference>
<dbReference type="GO" id="GO:0006396">
    <property type="term" value="P:RNA processing"/>
    <property type="evidence" value="ECO:0007669"/>
    <property type="project" value="TreeGrafter"/>
</dbReference>
<dbReference type="EMBL" id="BMKM01000002">
    <property type="protein sequence ID" value="GGE15124.1"/>
    <property type="molecule type" value="Genomic_DNA"/>
</dbReference>